<dbReference type="AlphaFoldDB" id="A0A1S8LIB1"/>
<dbReference type="RefSeq" id="WP_077834103.1">
    <property type="nucleotide sequence ID" value="NZ_CP096983.1"/>
</dbReference>
<sequence length="301" mass="36068">MYKLLIVHLLICLIFYIYLRKNKNSLEKVIYKIVMVLFIPIFGFAYFGIIYILDKRKYKDENVLSDYEEYIKNTISSANLKINNLKKERNLVPISEAFILNSNSVKRELIINIVKSNPLKHIDILEKALENEDTEVSHYAASAITELKSYFMENIQRETVKYEKDKENIEVLISYLNTIKQYIDSGFLEGRQLKKYEQLYSDKLEELLAKYKVEARYFIEKINLDIKLEDFNSARRYCKIFYENYKDDEEPYIMFMKIFYILRDQVSFSRALDNLMNSNIRFSNEALNMVRFWIAGEKNER</sequence>
<dbReference type="KEGG" id="crw:CROST_012410"/>
<proteinExistence type="predicted"/>
<accession>A0A1S8LIB1</accession>
<reference evidence="1 2" key="1">
    <citation type="submission" date="2022-04" db="EMBL/GenBank/DDBJ databases">
        <title>Genome sequence of C. roseum typestrain.</title>
        <authorList>
            <person name="Poehlein A."/>
            <person name="Schoch T."/>
            <person name="Duerre P."/>
            <person name="Daniel R."/>
        </authorList>
    </citation>
    <scope>NUCLEOTIDE SEQUENCE [LARGE SCALE GENOMIC DNA]</scope>
    <source>
        <strain evidence="1 2">DSM 7320</strain>
    </source>
</reference>
<organism evidence="1 2">
    <name type="scientific">Clostridium felsineum</name>
    <dbReference type="NCBI Taxonomy" id="36839"/>
    <lineage>
        <taxon>Bacteria</taxon>
        <taxon>Bacillati</taxon>
        <taxon>Bacillota</taxon>
        <taxon>Clostridia</taxon>
        <taxon>Eubacteriales</taxon>
        <taxon>Clostridiaceae</taxon>
        <taxon>Clostridium</taxon>
    </lineage>
</organism>
<dbReference type="STRING" id="84029.CROST_07470"/>
<dbReference type="Proteomes" id="UP000190951">
    <property type="component" value="Chromosome"/>
</dbReference>
<keyword evidence="2" id="KW-1185">Reference proteome</keyword>
<gene>
    <name evidence="1" type="ORF">CROST_012410</name>
</gene>
<evidence type="ECO:0000313" key="2">
    <source>
        <dbReference type="Proteomes" id="UP000190951"/>
    </source>
</evidence>
<name>A0A1S8LIB1_9CLOT</name>
<evidence type="ECO:0000313" key="1">
    <source>
        <dbReference type="EMBL" id="URZ10531.1"/>
    </source>
</evidence>
<protein>
    <submittedName>
        <fullName evidence="1">Uncharacterized protein</fullName>
    </submittedName>
</protein>
<dbReference type="EMBL" id="CP096983">
    <property type="protein sequence ID" value="URZ10531.1"/>
    <property type="molecule type" value="Genomic_DNA"/>
</dbReference>